<accession>A0A1G7Q4J3</accession>
<organism evidence="1 2">
    <name type="scientific">Limimonas halophila</name>
    <dbReference type="NCBI Taxonomy" id="1082479"/>
    <lineage>
        <taxon>Bacteria</taxon>
        <taxon>Pseudomonadati</taxon>
        <taxon>Pseudomonadota</taxon>
        <taxon>Alphaproteobacteria</taxon>
        <taxon>Rhodospirillales</taxon>
        <taxon>Rhodovibrionaceae</taxon>
        <taxon>Limimonas</taxon>
    </lineage>
</organism>
<protein>
    <submittedName>
        <fullName evidence="1">Uncharacterized protein</fullName>
    </submittedName>
</protein>
<dbReference type="Proteomes" id="UP000199415">
    <property type="component" value="Unassembled WGS sequence"/>
</dbReference>
<evidence type="ECO:0000313" key="1">
    <source>
        <dbReference type="EMBL" id="SDF93507.1"/>
    </source>
</evidence>
<proteinExistence type="predicted"/>
<dbReference type="EMBL" id="FNCE01000003">
    <property type="protein sequence ID" value="SDF93507.1"/>
    <property type="molecule type" value="Genomic_DNA"/>
</dbReference>
<sequence length="45" mass="4687">MKTIADKLAGFANSVFKAAKGESSAHPAKPIFDLGPGSMPGHFWA</sequence>
<gene>
    <name evidence="1" type="ORF">SAMN05216241_103230</name>
</gene>
<evidence type="ECO:0000313" key="2">
    <source>
        <dbReference type="Proteomes" id="UP000199415"/>
    </source>
</evidence>
<dbReference type="AlphaFoldDB" id="A0A1G7Q4J3"/>
<dbReference type="RefSeq" id="WP_176758560.1">
    <property type="nucleotide sequence ID" value="NZ_FNCE01000003.1"/>
</dbReference>
<keyword evidence="2" id="KW-1185">Reference proteome</keyword>
<reference evidence="1 2" key="1">
    <citation type="submission" date="2016-10" db="EMBL/GenBank/DDBJ databases">
        <authorList>
            <person name="de Groot N.N."/>
        </authorList>
    </citation>
    <scope>NUCLEOTIDE SEQUENCE [LARGE SCALE GENOMIC DNA]</scope>
    <source>
        <strain evidence="1 2">DSM 25584</strain>
    </source>
</reference>
<name>A0A1G7Q4J3_9PROT</name>